<feature type="region of interest" description="Disordered" evidence="1">
    <location>
        <begin position="1"/>
        <end position="38"/>
    </location>
</feature>
<sequence>MGSNCGGGASRVGGQALGPAVAREGKPPQGQGRGDAKLVDLGLNQGELGAGVQGIGARGAIAWGARVWGAEAEKDDGGDEEEGDDDEEGEASVHVVKKVRKKHKKIWGDDKIASLIDFKWEDHLGKIGAMQGSVHDMRVFWNSKLCHKIQAQELLTVPQEFTFDEWIKPYMVRDKGY</sequence>
<dbReference type="Proteomes" id="UP000001514">
    <property type="component" value="Unassembled WGS sequence"/>
</dbReference>
<keyword evidence="3" id="KW-1185">Reference proteome</keyword>
<evidence type="ECO:0000313" key="2">
    <source>
        <dbReference type="EMBL" id="EFJ14008.1"/>
    </source>
</evidence>
<evidence type="ECO:0000313" key="3">
    <source>
        <dbReference type="Proteomes" id="UP000001514"/>
    </source>
</evidence>
<gene>
    <name evidence="2" type="ORF">SELMODRAFT_423899</name>
</gene>
<feature type="compositionally biased region" description="Acidic residues" evidence="1">
    <location>
        <begin position="73"/>
        <end position="90"/>
    </location>
</feature>
<feature type="region of interest" description="Disordered" evidence="1">
    <location>
        <begin position="71"/>
        <end position="92"/>
    </location>
</feature>
<reference evidence="2 3" key="1">
    <citation type="journal article" date="2011" name="Science">
        <title>The Selaginella genome identifies genetic changes associated with the evolution of vascular plants.</title>
        <authorList>
            <person name="Banks J.A."/>
            <person name="Nishiyama T."/>
            <person name="Hasebe M."/>
            <person name="Bowman J.L."/>
            <person name="Gribskov M."/>
            <person name="dePamphilis C."/>
            <person name="Albert V.A."/>
            <person name="Aono N."/>
            <person name="Aoyama T."/>
            <person name="Ambrose B.A."/>
            <person name="Ashton N.W."/>
            <person name="Axtell M.J."/>
            <person name="Barker E."/>
            <person name="Barker M.S."/>
            <person name="Bennetzen J.L."/>
            <person name="Bonawitz N.D."/>
            <person name="Chapple C."/>
            <person name="Cheng C."/>
            <person name="Correa L.G."/>
            <person name="Dacre M."/>
            <person name="DeBarry J."/>
            <person name="Dreyer I."/>
            <person name="Elias M."/>
            <person name="Engstrom E.M."/>
            <person name="Estelle M."/>
            <person name="Feng L."/>
            <person name="Finet C."/>
            <person name="Floyd S.K."/>
            <person name="Frommer W.B."/>
            <person name="Fujita T."/>
            <person name="Gramzow L."/>
            <person name="Gutensohn M."/>
            <person name="Harholt J."/>
            <person name="Hattori M."/>
            <person name="Heyl A."/>
            <person name="Hirai T."/>
            <person name="Hiwatashi Y."/>
            <person name="Ishikawa M."/>
            <person name="Iwata M."/>
            <person name="Karol K.G."/>
            <person name="Koehler B."/>
            <person name="Kolukisaoglu U."/>
            <person name="Kubo M."/>
            <person name="Kurata T."/>
            <person name="Lalonde S."/>
            <person name="Li K."/>
            <person name="Li Y."/>
            <person name="Litt A."/>
            <person name="Lyons E."/>
            <person name="Manning G."/>
            <person name="Maruyama T."/>
            <person name="Michael T.P."/>
            <person name="Mikami K."/>
            <person name="Miyazaki S."/>
            <person name="Morinaga S."/>
            <person name="Murata T."/>
            <person name="Mueller-Roeber B."/>
            <person name="Nelson D.R."/>
            <person name="Obara M."/>
            <person name="Oguri Y."/>
            <person name="Olmstead R.G."/>
            <person name="Onodera N."/>
            <person name="Petersen B.L."/>
            <person name="Pils B."/>
            <person name="Prigge M."/>
            <person name="Rensing S.A."/>
            <person name="Riano-Pachon D.M."/>
            <person name="Roberts A.W."/>
            <person name="Sato Y."/>
            <person name="Scheller H.V."/>
            <person name="Schulz B."/>
            <person name="Schulz C."/>
            <person name="Shakirov E.V."/>
            <person name="Shibagaki N."/>
            <person name="Shinohara N."/>
            <person name="Shippen D.E."/>
            <person name="Soerensen I."/>
            <person name="Sotooka R."/>
            <person name="Sugimoto N."/>
            <person name="Sugita M."/>
            <person name="Sumikawa N."/>
            <person name="Tanurdzic M."/>
            <person name="Theissen G."/>
            <person name="Ulvskov P."/>
            <person name="Wakazuki S."/>
            <person name="Weng J.K."/>
            <person name="Willats W.W."/>
            <person name="Wipf D."/>
            <person name="Wolf P.G."/>
            <person name="Yang L."/>
            <person name="Zimmer A.D."/>
            <person name="Zhu Q."/>
            <person name="Mitros T."/>
            <person name="Hellsten U."/>
            <person name="Loque D."/>
            <person name="Otillar R."/>
            <person name="Salamov A."/>
            <person name="Schmutz J."/>
            <person name="Shapiro H."/>
            <person name="Lindquist E."/>
            <person name="Lucas S."/>
            <person name="Rokhsar D."/>
            <person name="Grigoriev I.V."/>
        </authorList>
    </citation>
    <scope>NUCLEOTIDE SEQUENCE [LARGE SCALE GENOMIC DNA]</scope>
</reference>
<dbReference type="HOGENOM" id="CLU_1520380_0_0_1"/>
<dbReference type="Gramene" id="EFJ14008">
    <property type="protein sequence ID" value="EFJ14008"/>
    <property type="gene ID" value="SELMODRAFT_423899"/>
</dbReference>
<feature type="compositionally biased region" description="Gly residues" evidence="1">
    <location>
        <begin position="1"/>
        <end position="11"/>
    </location>
</feature>
<dbReference type="KEGG" id="smo:SELMODRAFT_423899"/>
<name>D8SN60_SELML</name>
<protein>
    <submittedName>
        <fullName evidence="2">Uncharacterized protein</fullName>
    </submittedName>
</protein>
<dbReference type="InParanoid" id="D8SN60"/>
<dbReference type="AlphaFoldDB" id="D8SN60"/>
<accession>D8SN60</accession>
<evidence type="ECO:0000256" key="1">
    <source>
        <dbReference type="SAM" id="MobiDB-lite"/>
    </source>
</evidence>
<organism evidence="3">
    <name type="scientific">Selaginella moellendorffii</name>
    <name type="common">Spikemoss</name>
    <dbReference type="NCBI Taxonomy" id="88036"/>
    <lineage>
        <taxon>Eukaryota</taxon>
        <taxon>Viridiplantae</taxon>
        <taxon>Streptophyta</taxon>
        <taxon>Embryophyta</taxon>
        <taxon>Tracheophyta</taxon>
        <taxon>Lycopodiopsida</taxon>
        <taxon>Selaginellales</taxon>
        <taxon>Selaginellaceae</taxon>
        <taxon>Selaginella</taxon>
    </lineage>
</organism>
<proteinExistence type="predicted"/>
<dbReference type="EMBL" id="GL377629">
    <property type="protein sequence ID" value="EFJ14008.1"/>
    <property type="molecule type" value="Genomic_DNA"/>
</dbReference>